<proteinExistence type="predicted"/>
<dbReference type="RefSeq" id="XP_009528348.1">
    <property type="nucleotide sequence ID" value="XM_009530053.1"/>
</dbReference>
<evidence type="ECO:0008006" key="3">
    <source>
        <dbReference type="Google" id="ProtNLM"/>
    </source>
</evidence>
<evidence type="ECO:0000313" key="1">
    <source>
        <dbReference type="EMBL" id="EGZ14599.1"/>
    </source>
</evidence>
<evidence type="ECO:0000313" key="2">
    <source>
        <dbReference type="Proteomes" id="UP000002640"/>
    </source>
</evidence>
<reference evidence="1 2" key="1">
    <citation type="journal article" date="2006" name="Science">
        <title>Phytophthora genome sequences uncover evolutionary origins and mechanisms of pathogenesis.</title>
        <authorList>
            <person name="Tyler B.M."/>
            <person name="Tripathy S."/>
            <person name="Zhang X."/>
            <person name="Dehal P."/>
            <person name="Jiang R.H."/>
            <person name="Aerts A."/>
            <person name="Arredondo F.D."/>
            <person name="Baxter L."/>
            <person name="Bensasson D."/>
            <person name="Beynon J.L."/>
            <person name="Chapman J."/>
            <person name="Damasceno C.M."/>
            <person name="Dorrance A.E."/>
            <person name="Dou D."/>
            <person name="Dickerman A.W."/>
            <person name="Dubchak I.L."/>
            <person name="Garbelotto M."/>
            <person name="Gijzen M."/>
            <person name="Gordon S.G."/>
            <person name="Govers F."/>
            <person name="Grunwald N.J."/>
            <person name="Huang W."/>
            <person name="Ivors K.L."/>
            <person name="Jones R.W."/>
            <person name="Kamoun S."/>
            <person name="Krampis K."/>
            <person name="Lamour K.H."/>
            <person name="Lee M.K."/>
            <person name="McDonald W.H."/>
            <person name="Medina M."/>
            <person name="Meijer H.J."/>
            <person name="Nordberg E.K."/>
            <person name="Maclean D.J."/>
            <person name="Ospina-Giraldo M.D."/>
            <person name="Morris P.F."/>
            <person name="Phuntumart V."/>
            <person name="Putnam N.H."/>
            <person name="Rash S."/>
            <person name="Rose J.K."/>
            <person name="Sakihama Y."/>
            <person name="Salamov A.A."/>
            <person name="Savidor A."/>
            <person name="Scheuring C.F."/>
            <person name="Smith B.M."/>
            <person name="Sobral B.W."/>
            <person name="Terry A."/>
            <person name="Torto-Alalibo T.A."/>
            <person name="Win J."/>
            <person name="Xu Z."/>
            <person name="Zhang H."/>
            <person name="Grigoriev I.V."/>
            <person name="Rokhsar D.S."/>
            <person name="Boore J.L."/>
        </authorList>
    </citation>
    <scope>NUCLEOTIDE SEQUENCE [LARGE SCALE GENOMIC DNA]</scope>
    <source>
        <strain evidence="1 2">P6497</strain>
    </source>
</reference>
<dbReference type="EMBL" id="JH159155">
    <property type="protein sequence ID" value="EGZ14599.1"/>
    <property type="molecule type" value="Genomic_DNA"/>
</dbReference>
<feature type="non-terminal residue" evidence="1">
    <location>
        <position position="1"/>
    </location>
</feature>
<accession>G4ZLM4</accession>
<dbReference type="InterPro" id="IPR052050">
    <property type="entry name" value="SecEffector_AnkRepeat"/>
</dbReference>
<dbReference type="Gene3D" id="1.25.40.20">
    <property type="entry name" value="Ankyrin repeat-containing domain"/>
    <property type="match status" value="1"/>
</dbReference>
<dbReference type="GeneID" id="20658737"/>
<dbReference type="InterPro" id="IPR036770">
    <property type="entry name" value="Ankyrin_rpt-contain_sf"/>
</dbReference>
<dbReference type="PANTHER" id="PTHR46586:SF3">
    <property type="entry name" value="ANKYRIN REPEAT-CONTAINING PROTEIN"/>
    <property type="match status" value="1"/>
</dbReference>
<organism evidence="1 2">
    <name type="scientific">Phytophthora sojae (strain P6497)</name>
    <name type="common">Soybean stem and root rot agent</name>
    <name type="synonym">Phytophthora megasperma f. sp. glycines</name>
    <dbReference type="NCBI Taxonomy" id="1094619"/>
    <lineage>
        <taxon>Eukaryota</taxon>
        <taxon>Sar</taxon>
        <taxon>Stramenopiles</taxon>
        <taxon>Oomycota</taxon>
        <taxon>Peronosporomycetes</taxon>
        <taxon>Peronosporales</taxon>
        <taxon>Peronosporaceae</taxon>
        <taxon>Phytophthora</taxon>
    </lineage>
</organism>
<dbReference type="SMR" id="G4ZLM4"/>
<dbReference type="KEGG" id="psoj:PHYSODRAFT_507300"/>
<sequence length="327" mass="37922">PLLAVTLVFRSKAKFFSRSHAVDAVSLFLDSSVELPFDRACEFDSLKLLDRIWSSSDIFATENKELPEKLPWTLRRYIRTDRFYCKTKLQFSFIEAIELENLELVRWLLDKFEDIAVIDGKVVLETMSTISIEVLQLIDSYKYGVRHVEWDQNTMAEAISEGRNDIVWWLQQHFPNEDFNKAEALMQAVLKEDIVMAEWLIDHGAQWRRPFPGDNIGHEMAARGRLDILKWLTQGGRLDHRREGSAWSGFLNVFKWLHDNRSKGCTEKAMELAAARGHLRVVRWLQAHRSNAYANSACGVGQPDQRVPLSARHCKMHREYCVDGPRC</sequence>
<dbReference type="Proteomes" id="UP000002640">
    <property type="component" value="Unassembled WGS sequence"/>
</dbReference>
<dbReference type="AlphaFoldDB" id="G4ZLM4"/>
<dbReference type="InParanoid" id="G4ZLM4"/>
<keyword evidence="2" id="KW-1185">Reference proteome</keyword>
<gene>
    <name evidence="1" type="ORF">PHYSODRAFT_507300</name>
</gene>
<dbReference type="SUPFAM" id="SSF48403">
    <property type="entry name" value="Ankyrin repeat"/>
    <property type="match status" value="1"/>
</dbReference>
<dbReference type="PANTHER" id="PTHR46586">
    <property type="entry name" value="ANKYRIN REPEAT-CONTAINING PROTEIN"/>
    <property type="match status" value="1"/>
</dbReference>
<protein>
    <recommendedName>
        <fullName evidence="3">Ankyrin repeat-containing domain</fullName>
    </recommendedName>
</protein>
<name>G4ZLM4_PHYSP</name>